<keyword evidence="2" id="KW-0732">Signal</keyword>
<dbReference type="AlphaFoldDB" id="A0A0C9X016"/>
<gene>
    <name evidence="3" type="ORF">K443DRAFT_354881</name>
</gene>
<dbReference type="EMBL" id="KN838786">
    <property type="protein sequence ID" value="KIJ94603.1"/>
    <property type="molecule type" value="Genomic_DNA"/>
</dbReference>
<reference evidence="4" key="2">
    <citation type="submission" date="2015-01" db="EMBL/GenBank/DDBJ databases">
        <title>Evolutionary Origins and Diversification of the Mycorrhizal Mutualists.</title>
        <authorList>
            <consortium name="DOE Joint Genome Institute"/>
            <consortium name="Mycorrhizal Genomics Consortium"/>
            <person name="Kohler A."/>
            <person name="Kuo A."/>
            <person name="Nagy L.G."/>
            <person name="Floudas D."/>
            <person name="Copeland A."/>
            <person name="Barry K.W."/>
            <person name="Cichocki N."/>
            <person name="Veneault-Fourrey C."/>
            <person name="LaButti K."/>
            <person name="Lindquist E.A."/>
            <person name="Lipzen A."/>
            <person name="Lundell T."/>
            <person name="Morin E."/>
            <person name="Murat C."/>
            <person name="Riley R."/>
            <person name="Ohm R."/>
            <person name="Sun H."/>
            <person name="Tunlid A."/>
            <person name="Henrissat B."/>
            <person name="Grigoriev I.V."/>
            <person name="Hibbett D.S."/>
            <person name="Martin F."/>
        </authorList>
    </citation>
    <scope>NUCLEOTIDE SEQUENCE [LARGE SCALE GENOMIC DNA]</scope>
    <source>
        <strain evidence="4">LaAM-08-1</strain>
    </source>
</reference>
<organism evidence="3 4">
    <name type="scientific">Laccaria amethystina LaAM-08-1</name>
    <dbReference type="NCBI Taxonomy" id="1095629"/>
    <lineage>
        <taxon>Eukaryota</taxon>
        <taxon>Fungi</taxon>
        <taxon>Dikarya</taxon>
        <taxon>Basidiomycota</taxon>
        <taxon>Agaricomycotina</taxon>
        <taxon>Agaricomycetes</taxon>
        <taxon>Agaricomycetidae</taxon>
        <taxon>Agaricales</taxon>
        <taxon>Agaricineae</taxon>
        <taxon>Hydnangiaceae</taxon>
        <taxon>Laccaria</taxon>
    </lineage>
</organism>
<feature type="chain" id="PRO_5002216440" evidence="2">
    <location>
        <begin position="31"/>
        <end position="80"/>
    </location>
</feature>
<sequence>FSALFPVPSLAPCPFFLFLLVLPLVTLIAGRCTPYLSSAPTSGPHLTSPERKYPKRRNCQEHKSDAPMRLCFPSWCWAPL</sequence>
<reference evidence="3 4" key="1">
    <citation type="submission" date="2014-04" db="EMBL/GenBank/DDBJ databases">
        <authorList>
            <consortium name="DOE Joint Genome Institute"/>
            <person name="Kuo A."/>
            <person name="Kohler A."/>
            <person name="Nagy L.G."/>
            <person name="Floudas D."/>
            <person name="Copeland A."/>
            <person name="Barry K.W."/>
            <person name="Cichocki N."/>
            <person name="Veneault-Fourrey C."/>
            <person name="LaButti K."/>
            <person name="Lindquist E.A."/>
            <person name="Lipzen A."/>
            <person name="Lundell T."/>
            <person name="Morin E."/>
            <person name="Murat C."/>
            <person name="Sun H."/>
            <person name="Tunlid A."/>
            <person name="Henrissat B."/>
            <person name="Grigoriev I.V."/>
            <person name="Hibbett D.S."/>
            <person name="Martin F."/>
            <person name="Nordberg H.P."/>
            <person name="Cantor M.N."/>
            <person name="Hua S.X."/>
        </authorList>
    </citation>
    <scope>NUCLEOTIDE SEQUENCE [LARGE SCALE GENOMIC DNA]</scope>
    <source>
        <strain evidence="3 4">LaAM-08-1</strain>
    </source>
</reference>
<feature type="signal peptide" evidence="2">
    <location>
        <begin position="1"/>
        <end position="30"/>
    </location>
</feature>
<evidence type="ECO:0000256" key="1">
    <source>
        <dbReference type="SAM" id="MobiDB-lite"/>
    </source>
</evidence>
<feature type="region of interest" description="Disordered" evidence="1">
    <location>
        <begin position="37"/>
        <end position="58"/>
    </location>
</feature>
<feature type="compositionally biased region" description="Basic and acidic residues" evidence="1">
    <location>
        <begin position="48"/>
        <end position="58"/>
    </location>
</feature>
<dbReference type="HOGENOM" id="CLU_2596564_0_0_1"/>
<evidence type="ECO:0000313" key="3">
    <source>
        <dbReference type="EMBL" id="KIJ94603.1"/>
    </source>
</evidence>
<evidence type="ECO:0000256" key="2">
    <source>
        <dbReference type="SAM" id="SignalP"/>
    </source>
</evidence>
<name>A0A0C9X016_9AGAR</name>
<feature type="non-terminal residue" evidence="3">
    <location>
        <position position="1"/>
    </location>
</feature>
<protein>
    <submittedName>
        <fullName evidence="3">Unplaced genomic scaffold K443scaffold_251, whole genome shotgun sequence</fullName>
    </submittedName>
</protein>
<dbReference type="Proteomes" id="UP000054477">
    <property type="component" value="Unassembled WGS sequence"/>
</dbReference>
<keyword evidence="4" id="KW-1185">Reference proteome</keyword>
<accession>A0A0C9X016</accession>
<proteinExistence type="predicted"/>
<evidence type="ECO:0000313" key="4">
    <source>
        <dbReference type="Proteomes" id="UP000054477"/>
    </source>
</evidence>